<dbReference type="InterPro" id="IPR004090">
    <property type="entry name" value="Chemotax_Me-accpt_rcpt"/>
</dbReference>
<dbReference type="OrthoDB" id="5349185at2"/>
<dbReference type="Gene3D" id="1.10.287.950">
    <property type="entry name" value="Methyl-accepting chemotaxis protein"/>
    <property type="match status" value="1"/>
</dbReference>
<dbReference type="PANTHER" id="PTHR43531">
    <property type="entry name" value="PROTEIN ICFG"/>
    <property type="match status" value="1"/>
</dbReference>
<dbReference type="KEGG" id="apai:APAC_1491"/>
<organism evidence="3 4">
    <name type="scientific">Malaciobacter pacificus</name>
    <dbReference type="NCBI Taxonomy" id="1080223"/>
    <lineage>
        <taxon>Bacteria</taxon>
        <taxon>Pseudomonadati</taxon>
        <taxon>Campylobacterota</taxon>
        <taxon>Epsilonproteobacteria</taxon>
        <taxon>Campylobacterales</taxon>
        <taxon>Arcobacteraceae</taxon>
        <taxon>Malaciobacter</taxon>
    </lineage>
</organism>
<evidence type="ECO:0000313" key="3">
    <source>
        <dbReference type="EMBL" id="QEP34600.1"/>
    </source>
</evidence>
<name>A0A5C2H6L7_9BACT</name>
<reference evidence="3 4" key="2">
    <citation type="submission" date="2019-09" db="EMBL/GenBank/DDBJ databases">
        <title>Complete genome sequencing of four Arcobacter species reveals a diverse suite of mobile elements.</title>
        <authorList>
            <person name="Miller W.G."/>
            <person name="Yee E."/>
            <person name="Bono J.L."/>
        </authorList>
    </citation>
    <scope>NUCLEOTIDE SEQUENCE [LARGE SCALE GENOMIC DNA]</scope>
    <source>
        <strain evidence="3 4">LMG 26638</strain>
    </source>
</reference>
<proteinExistence type="inferred from homology"/>
<dbReference type="EMBL" id="CP035928">
    <property type="protein sequence ID" value="QEP34600.1"/>
    <property type="molecule type" value="Genomic_DNA"/>
</dbReference>
<reference evidence="4" key="1">
    <citation type="submission" date="2019-09" db="EMBL/GenBank/DDBJ databases">
        <title>Complete genome sequencing of four Arcobacter species reveals a diverse suite of mobile elements.</title>
        <authorList>
            <person name="On S.L.W."/>
            <person name="Miller W.G."/>
            <person name="Biggs P."/>
            <person name="Cornelius A."/>
            <person name="Vandamme P."/>
        </authorList>
    </citation>
    <scope>NUCLEOTIDE SEQUENCE [LARGE SCALE GENOMIC DNA]</scope>
    <source>
        <strain evidence="4">LMG 26638</strain>
    </source>
</reference>
<dbReference type="Gene3D" id="1.20.120.30">
    <property type="entry name" value="Aspartate receptor, ligand-binding domain"/>
    <property type="match status" value="1"/>
</dbReference>
<dbReference type="Pfam" id="PF00015">
    <property type="entry name" value="MCPsignal"/>
    <property type="match status" value="1"/>
</dbReference>
<comment type="similarity">
    <text evidence="2">Belongs to the methyl-accepting chemotaxis (MCP) protein family.</text>
</comment>
<dbReference type="AlphaFoldDB" id="A0A5C2H6L7"/>
<dbReference type="PANTHER" id="PTHR43531:SF11">
    <property type="entry name" value="METHYL-ACCEPTING CHEMOTAXIS PROTEIN 3"/>
    <property type="match status" value="1"/>
</dbReference>
<dbReference type="GO" id="GO:0016020">
    <property type="term" value="C:membrane"/>
    <property type="evidence" value="ECO:0007669"/>
    <property type="project" value="InterPro"/>
</dbReference>
<accession>A0A5C2H6L7</accession>
<protein>
    <submittedName>
        <fullName evidence="3">MCP-domain signal transduction protein</fullName>
    </submittedName>
</protein>
<gene>
    <name evidence="3" type="ORF">APAC_1491</name>
</gene>
<dbReference type="InterPro" id="IPR004089">
    <property type="entry name" value="MCPsignal_dom"/>
</dbReference>
<dbReference type="InterPro" id="IPR051310">
    <property type="entry name" value="MCP_chemotaxis"/>
</dbReference>
<evidence type="ECO:0000313" key="4">
    <source>
        <dbReference type="Proteomes" id="UP000322726"/>
    </source>
</evidence>
<dbReference type="Proteomes" id="UP000322726">
    <property type="component" value="Chromosome"/>
</dbReference>
<evidence type="ECO:0000256" key="2">
    <source>
        <dbReference type="ARBA" id="ARBA00029447"/>
    </source>
</evidence>
<dbReference type="GO" id="GO:0006935">
    <property type="term" value="P:chemotaxis"/>
    <property type="evidence" value="ECO:0007669"/>
    <property type="project" value="UniProtKB-KW"/>
</dbReference>
<sequence>MFFSSKKKDEEIVLLKRKIEELEAKQNNEDIIINEINDVLKKFEKGFYGITVKSDSQNEKINQIKNTLNSALIKNAELADRGIQALIQYGNSNFSHPIDTNELSGKMGSIVLGVRALGETVSEILALLDVTSDELHKEVEDLTNASNNLASASNQQAANLEETAAALEEVTSTIVNNTENTQKMAQLSQEVNLSAQKGEELAKNTVGSMNSINDEVSLIEEATTIIDQIAFQTNILSLNAAVEAATAGEAGKGFAVVAQEVRNLATRSADAAKEINDIVQKAKQRANEGKNIAQDMINGYAQLNKNISSQMNIIEEVSNASKEQRSAIEQINDAVTQLDQATQQNASAASQISQQSKHINELAMKLVHIVENTSYINGSEKQICDVEMMLTLNRLKLDHINFKDTNFKDLDSKKTWTVKNEKECNLGKWIIEQESNGESFTKTSNWERLKEAHLKVHGGVQCIINDNASGNSENMLKETMNIDKCINEVFSSLQITKQENC</sequence>
<dbReference type="GO" id="GO:0007165">
    <property type="term" value="P:signal transduction"/>
    <property type="evidence" value="ECO:0007669"/>
    <property type="project" value="InterPro"/>
</dbReference>
<reference evidence="3 4" key="3">
    <citation type="submission" date="2019-09" db="EMBL/GenBank/DDBJ databases">
        <title>Taxonomic note: a critical rebuttal of the proposed division of the genus Arcobacter into six genera, emended descriptions of Arcobacter anaerophilus and the genus Arcobacter, and an assessment of genus-level boundaries for Epsilonproteobacteria using in silico genomic comparator tools.</title>
        <authorList>
            <person name="On S.L.W."/>
            <person name="Miller W.G."/>
            <person name="Biggs P."/>
            <person name="Cornelius A."/>
            <person name="Vandamme P."/>
        </authorList>
    </citation>
    <scope>NUCLEOTIDE SEQUENCE [LARGE SCALE GENOMIC DNA]</scope>
    <source>
        <strain evidence="3 4">LMG 26638</strain>
    </source>
</reference>
<keyword evidence="4" id="KW-1185">Reference proteome</keyword>
<dbReference type="PRINTS" id="PR00260">
    <property type="entry name" value="CHEMTRNSDUCR"/>
</dbReference>
<dbReference type="SMART" id="SM00283">
    <property type="entry name" value="MA"/>
    <property type="match status" value="1"/>
</dbReference>
<keyword evidence="1" id="KW-0145">Chemotaxis</keyword>
<evidence type="ECO:0000256" key="1">
    <source>
        <dbReference type="ARBA" id="ARBA00022500"/>
    </source>
</evidence>
<dbReference type="PROSITE" id="PS50111">
    <property type="entry name" value="CHEMOTAXIS_TRANSDUC_2"/>
    <property type="match status" value="1"/>
</dbReference>
<dbReference type="GO" id="GO:0004888">
    <property type="term" value="F:transmembrane signaling receptor activity"/>
    <property type="evidence" value="ECO:0007669"/>
    <property type="project" value="InterPro"/>
</dbReference>
<dbReference type="SUPFAM" id="SSF58104">
    <property type="entry name" value="Methyl-accepting chemotaxis protein (MCP) signaling domain"/>
    <property type="match status" value="1"/>
</dbReference>